<proteinExistence type="predicted"/>
<dbReference type="InterPro" id="IPR036388">
    <property type="entry name" value="WH-like_DNA-bd_sf"/>
</dbReference>
<name>A0A4R5WDX4_MYCMU</name>
<dbReference type="AlphaFoldDB" id="A0A4R5WDX4"/>
<reference evidence="2 3" key="1">
    <citation type="submission" date="2019-01" db="EMBL/GenBank/DDBJ databases">
        <title>High-quality-draft genome sequences of five non-tuberculosis mycobacteriaceae isolated from a nosocomial environment.</title>
        <authorList>
            <person name="Tiago I."/>
            <person name="Alarico S."/>
            <person name="Pereira S.G."/>
            <person name="Coelho C."/>
            <person name="Maranha A."/>
            <person name="Empadinhas N."/>
        </authorList>
    </citation>
    <scope>NUCLEOTIDE SEQUENCE [LARGE SCALE GENOMIC DNA]</scope>
    <source>
        <strain evidence="2 3">24AIII</strain>
    </source>
</reference>
<evidence type="ECO:0000313" key="2">
    <source>
        <dbReference type="EMBL" id="TDK88015.1"/>
    </source>
</evidence>
<evidence type="ECO:0000259" key="1">
    <source>
        <dbReference type="PROSITE" id="PS50995"/>
    </source>
</evidence>
<dbReference type="SMART" id="SM00347">
    <property type="entry name" value="HTH_MARR"/>
    <property type="match status" value="1"/>
</dbReference>
<dbReference type="EMBL" id="SDLO01000012">
    <property type="protein sequence ID" value="TDK88015.1"/>
    <property type="molecule type" value="Genomic_DNA"/>
</dbReference>
<dbReference type="InterPro" id="IPR000835">
    <property type="entry name" value="HTH_MarR-typ"/>
</dbReference>
<protein>
    <submittedName>
        <fullName evidence="2">MarR family transcriptional regulator</fullName>
    </submittedName>
</protein>
<organism evidence="2 3">
    <name type="scientific">Mycolicibacterium mucogenicum</name>
    <name type="common">Mycobacterium mucogenicum</name>
    <dbReference type="NCBI Taxonomy" id="56689"/>
    <lineage>
        <taxon>Bacteria</taxon>
        <taxon>Bacillati</taxon>
        <taxon>Actinomycetota</taxon>
        <taxon>Actinomycetes</taxon>
        <taxon>Mycobacteriales</taxon>
        <taxon>Mycobacteriaceae</taxon>
        <taxon>Mycolicibacterium</taxon>
    </lineage>
</organism>
<accession>A0A4R5WDX4</accession>
<dbReference type="Gene3D" id="1.10.10.10">
    <property type="entry name" value="Winged helix-like DNA-binding domain superfamily/Winged helix DNA-binding domain"/>
    <property type="match status" value="1"/>
</dbReference>
<dbReference type="PANTHER" id="PTHR39515">
    <property type="entry name" value="CONSERVED PROTEIN"/>
    <property type="match status" value="1"/>
</dbReference>
<dbReference type="SUPFAM" id="SSF46785">
    <property type="entry name" value="Winged helix' DNA-binding domain"/>
    <property type="match status" value="1"/>
</dbReference>
<evidence type="ECO:0000313" key="3">
    <source>
        <dbReference type="Proteomes" id="UP000294929"/>
    </source>
</evidence>
<dbReference type="InterPro" id="IPR052526">
    <property type="entry name" value="HTH-type_Bedaq_tolerance"/>
</dbReference>
<comment type="caution">
    <text evidence="2">The sequence shown here is derived from an EMBL/GenBank/DDBJ whole genome shotgun (WGS) entry which is preliminary data.</text>
</comment>
<gene>
    <name evidence="2" type="ORF">EUA03_16930</name>
</gene>
<sequence>MLNMTVAPATETTLASDLLTVVARINRLANQRVRLPLPFAQARLLSTIEAEGRARISDLAALDHCSQPTMTTQVRRLEEAGLVSRTVDPDDARAVLISITPQGVATLAQVRADRGNAIDPFLEELDSTDRDTLAAAVEIMRGLLAAH</sequence>
<dbReference type="Proteomes" id="UP000294929">
    <property type="component" value="Unassembled WGS sequence"/>
</dbReference>
<dbReference type="PROSITE" id="PS50995">
    <property type="entry name" value="HTH_MARR_2"/>
    <property type="match status" value="1"/>
</dbReference>
<dbReference type="GO" id="GO:0003700">
    <property type="term" value="F:DNA-binding transcription factor activity"/>
    <property type="evidence" value="ECO:0007669"/>
    <property type="project" value="InterPro"/>
</dbReference>
<dbReference type="RefSeq" id="WP_133427286.1">
    <property type="nucleotide sequence ID" value="NZ_SDLO01000012.1"/>
</dbReference>
<dbReference type="PANTHER" id="PTHR39515:SF2">
    <property type="entry name" value="HTH-TYPE TRANSCRIPTIONAL REGULATOR RV0880"/>
    <property type="match status" value="1"/>
</dbReference>
<feature type="domain" description="HTH marR-type" evidence="1">
    <location>
        <begin position="11"/>
        <end position="142"/>
    </location>
</feature>
<dbReference type="Pfam" id="PF01047">
    <property type="entry name" value="MarR"/>
    <property type="match status" value="1"/>
</dbReference>
<dbReference type="InterPro" id="IPR036390">
    <property type="entry name" value="WH_DNA-bd_sf"/>
</dbReference>